<dbReference type="AlphaFoldDB" id="A0AAD2J4Z4"/>
<reference evidence="1 2" key="1">
    <citation type="submission" date="2015-09" db="EMBL/GenBank/DDBJ databases">
        <authorList>
            <consortium name="Pathogen Informatics"/>
        </authorList>
    </citation>
    <scope>NUCLEOTIDE SEQUENCE [LARGE SCALE GENOMIC DNA]</scope>
    <source>
        <strain evidence="1 2">2789STDY5608625</strain>
    </source>
</reference>
<protein>
    <submittedName>
        <fullName evidence="1">Uncharacterized protein</fullName>
    </submittedName>
</protein>
<dbReference type="RefSeq" id="WP_054458114.1">
    <property type="nucleotide sequence ID" value="NZ_CYTK01000012.1"/>
</dbReference>
<proteinExistence type="predicted"/>
<dbReference type="Proteomes" id="UP000044098">
    <property type="component" value="Unassembled WGS sequence"/>
</dbReference>
<gene>
    <name evidence="1" type="ORF">ERS370000_05505</name>
</gene>
<name>A0AAD2J4Z4_ACHAE</name>
<dbReference type="EMBL" id="CYTK01000012">
    <property type="protein sequence ID" value="CUJ71941.1"/>
    <property type="molecule type" value="Genomic_DNA"/>
</dbReference>
<evidence type="ECO:0000313" key="2">
    <source>
        <dbReference type="Proteomes" id="UP000044098"/>
    </source>
</evidence>
<accession>A0AAD2J4Z4</accession>
<evidence type="ECO:0000313" key="1">
    <source>
        <dbReference type="EMBL" id="CUJ71941.1"/>
    </source>
</evidence>
<comment type="caution">
    <text evidence="1">The sequence shown here is derived from an EMBL/GenBank/DDBJ whole genome shotgun (WGS) entry which is preliminary data.</text>
</comment>
<organism evidence="1 2">
    <name type="scientific">Achromobacter aegrifaciens</name>
    <dbReference type="NCBI Taxonomy" id="1287736"/>
    <lineage>
        <taxon>Bacteria</taxon>
        <taxon>Pseudomonadati</taxon>
        <taxon>Pseudomonadota</taxon>
        <taxon>Betaproteobacteria</taxon>
        <taxon>Burkholderiales</taxon>
        <taxon>Alcaligenaceae</taxon>
        <taxon>Achromobacter</taxon>
    </lineage>
</organism>
<sequence length="66" mass="7156">MNKVPLHLKGPLAGGEYTTCGVAFDAFNTGDADEPILIAIPGQVATCVECRRVVDFYKAIRGYREP</sequence>